<organism evidence="18 19">
    <name type="scientific">Peribacillus faecalis</name>
    <dbReference type="NCBI Taxonomy" id="2772559"/>
    <lineage>
        <taxon>Bacteria</taxon>
        <taxon>Bacillati</taxon>
        <taxon>Bacillota</taxon>
        <taxon>Bacilli</taxon>
        <taxon>Bacillales</taxon>
        <taxon>Bacillaceae</taxon>
        <taxon>Peribacillus</taxon>
    </lineage>
</organism>
<dbReference type="EC" id="2.4.99.28" evidence="14"/>
<evidence type="ECO:0000256" key="8">
    <source>
        <dbReference type="ARBA" id="ARBA00023136"/>
    </source>
</evidence>
<accession>A0A927CS36</accession>
<evidence type="ECO:0000313" key="18">
    <source>
        <dbReference type="EMBL" id="MBD3106862.1"/>
    </source>
</evidence>
<dbReference type="Pfam" id="PF01098">
    <property type="entry name" value="FTSW_RODA_SPOVE"/>
    <property type="match status" value="1"/>
</dbReference>
<evidence type="ECO:0000256" key="6">
    <source>
        <dbReference type="ARBA" id="ARBA00022984"/>
    </source>
</evidence>
<proteinExistence type="inferred from homology"/>
<feature type="transmembrane region" description="Helical" evidence="17">
    <location>
        <begin position="144"/>
        <end position="162"/>
    </location>
</feature>
<dbReference type="GO" id="GO:0008360">
    <property type="term" value="P:regulation of cell shape"/>
    <property type="evidence" value="ECO:0007669"/>
    <property type="project" value="UniProtKB-KW"/>
</dbReference>
<comment type="similarity">
    <text evidence="11">Belongs to the SEDS family. FtsW subfamily.</text>
</comment>
<evidence type="ECO:0000256" key="16">
    <source>
        <dbReference type="ARBA" id="ARBA00049966"/>
    </source>
</evidence>
<evidence type="ECO:0000256" key="2">
    <source>
        <dbReference type="ARBA" id="ARBA00022676"/>
    </source>
</evidence>
<keyword evidence="4 17" id="KW-0812">Transmembrane</keyword>
<evidence type="ECO:0000256" key="17">
    <source>
        <dbReference type="SAM" id="Phobius"/>
    </source>
</evidence>
<dbReference type="Proteomes" id="UP000602076">
    <property type="component" value="Unassembled WGS sequence"/>
</dbReference>
<keyword evidence="8 17" id="KW-0472">Membrane</keyword>
<evidence type="ECO:0000256" key="1">
    <source>
        <dbReference type="ARBA" id="ARBA00004141"/>
    </source>
</evidence>
<evidence type="ECO:0000256" key="15">
    <source>
        <dbReference type="ARBA" id="ARBA00049902"/>
    </source>
</evidence>
<feature type="transmembrane region" description="Helical" evidence="17">
    <location>
        <begin position="12"/>
        <end position="35"/>
    </location>
</feature>
<comment type="caution">
    <text evidence="18">The sequence shown here is derived from an EMBL/GenBank/DDBJ whole genome shotgun (WGS) entry which is preliminary data.</text>
</comment>
<feature type="transmembrane region" description="Helical" evidence="17">
    <location>
        <begin position="55"/>
        <end position="73"/>
    </location>
</feature>
<dbReference type="RefSeq" id="WP_190996539.1">
    <property type="nucleotide sequence ID" value="NZ_JACXSI010000001.1"/>
</dbReference>
<evidence type="ECO:0000256" key="12">
    <source>
        <dbReference type="ARBA" id="ARBA00041185"/>
    </source>
</evidence>
<evidence type="ECO:0000256" key="5">
    <source>
        <dbReference type="ARBA" id="ARBA00022960"/>
    </source>
</evidence>
<evidence type="ECO:0000256" key="14">
    <source>
        <dbReference type="ARBA" id="ARBA00044770"/>
    </source>
</evidence>
<evidence type="ECO:0000313" key="19">
    <source>
        <dbReference type="Proteomes" id="UP000602076"/>
    </source>
</evidence>
<dbReference type="GO" id="GO:0032153">
    <property type="term" value="C:cell division site"/>
    <property type="evidence" value="ECO:0007669"/>
    <property type="project" value="TreeGrafter"/>
</dbReference>
<dbReference type="GO" id="GO:0008955">
    <property type="term" value="F:peptidoglycan glycosyltransferase activity"/>
    <property type="evidence" value="ECO:0007669"/>
    <property type="project" value="UniProtKB-EC"/>
</dbReference>
<keyword evidence="7 17" id="KW-1133">Transmembrane helix</keyword>
<feature type="transmembrane region" description="Helical" evidence="17">
    <location>
        <begin position="168"/>
        <end position="186"/>
    </location>
</feature>
<feature type="transmembrane region" description="Helical" evidence="17">
    <location>
        <begin position="80"/>
        <end position="101"/>
    </location>
</feature>
<keyword evidence="2" id="KW-0328">Glycosyltransferase</keyword>
<feature type="transmembrane region" description="Helical" evidence="17">
    <location>
        <begin position="275"/>
        <end position="301"/>
    </location>
</feature>
<keyword evidence="19" id="KW-1185">Reference proteome</keyword>
<protein>
    <recommendedName>
        <fullName evidence="12">Probable peptidoglycan glycosyltransferase FtsW</fullName>
        <ecNumber evidence="14">2.4.99.28</ecNumber>
    </recommendedName>
    <alternativeName>
        <fullName evidence="13">Cell division protein FtsW</fullName>
    </alternativeName>
    <alternativeName>
        <fullName evidence="10">Cell wall polymerase</fullName>
    </alternativeName>
    <alternativeName>
        <fullName evidence="9">Peptidoglycan polymerase</fullName>
    </alternativeName>
</protein>
<dbReference type="GO" id="GO:0009252">
    <property type="term" value="P:peptidoglycan biosynthetic process"/>
    <property type="evidence" value="ECO:0007669"/>
    <property type="project" value="UniProtKB-KW"/>
</dbReference>
<evidence type="ECO:0000256" key="4">
    <source>
        <dbReference type="ARBA" id="ARBA00022692"/>
    </source>
</evidence>
<dbReference type="PANTHER" id="PTHR30474">
    <property type="entry name" value="CELL CYCLE PROTEIN"/>
    <property type="match status" value="1"/>
</dbReference>
<feature type="transmembrane region" description="Helical" evidence="17">
    <location>
        <begin position="313"/>
        <end position="332"/>
    </location>
</feature>
<feature type="transmembrane region" description="Helical" evidence="17">
    <location>
        <begin position="193"/>
        <end position="211"/>
    </location>
</feature>
<feature type="transmembrane region" description="Helical" evidence="17">
    <location>
        <begin position="352"/>
        <end position="374"/>
    </location>
</feature>
<dbReference type="InterPro" id="IPR001182">
    <property type="entry name" value="FtsW/RodA"/>
</dbReference>
<gene>
    <name evidence="18" type="ORF">IEO70_00530</name>
</gene>
<evidence type="ECO:0000256" key="11">
    <source>
        <dbReference type="ARBA" id="ARBA00038053"/>
    </source>
</evidence>
<comment type="subcellular location">
    <subcellularLocation>
        <location evidence="1">Membrane</location>
        <topology evidence="1">Multi-pass membrane protein</topology>
    </subcellularLocation>
</comment>
<dbReference type="GO" id="GO:0051301">
    <property type="term" value="P:cell division"/>
    <property type="evidence" value="ECO:0007669"/>
    <property type="project" value="InterPro"/>
</dbReference>
<evidence type="ECO:0000256" key="3">
    <source>
        <dbReference type="ARBA" id="ARBA00022679"/>
    </source>
</evidence>
<keyword evidence="5" id="KW-0133">Cell shape</keyword>
<dbReference type="GO" id="GO:0005886">
    <property type="term" value="C:plasma membrane"/>
    <property type="evidence" value="ECO:0007669"/>
    <property type="project" value="TreeGrafter"/>
</dbReference>
<dbReference type="InterPro" id="IPR018365">
    <property type="entry name" value="Cell_cycle_FtsW-rel_CS"/>
</dbReference>
<evidence type="ECO:0000256" key="7">
    <source>
        <dbReference type="ARBA" id="ARBA00022989"/>
    </source>
</evidence>
<sequence length="413" mass="45362">MVKSIAKSYDYSLIAAIFIISIFGLIMVYSASMVWGPSVYGYESDFFFQKQKLNLLVALAVFLFFAIFPYKAYESKNVLYLIFFGSLGVLSALLILGHTAGNAQSWFKLGARSIQPSEFIKVGVIIYLSAVYAKKQDYLDKFNVGVLPPILFLVFVCGLVALQPDFGTAAIIALIAATVIMSSGIGKKNIMKLFAIAMAVVLIVSPFIYLLKDDIFTENRMGRISSFMDPFEYEQSTGYQVVNGYIAMGTGGLTGTGLGNSVQKYGYLPEPHTDFIMAIIVEELGLIGVIIVFGCLGFIVLKGFWISTKCTNAFGSLLAIGISSMIGIQTFINLGGLTGIIPITGVPLPFVSYGGSSSVLLAIAMGILVNISMFNKYDKKYKSKQTLQYPKEEQQTNYYQQNKYVSRFNSQQM</sequence>
<evidence type="ECO:0000256" key="13">
    <source>
        <dbReference type="ARBA" id="ARBA00041418"/>
    </source>
</evidence>
<dbReference type="GO" id="GO:0015648">
    <property type="term" value="F:lipid-linked peptidoglycan transporter activity"/>
    <property type="evidence" value="ECO:0007669"/>
    <property type="project" value="TreeGrafter"/>
</dbReference>
<evidence type="ECO:0000256" key="10">
    <source>
        <dbReference type="ARBA" id="ARBA00033270"/>
    </source>
</evidence>
<keyword evidence="3" id="KW-0808">Transferase</keyword>
<dbReference type="PROSITE" id="PS00428">
    <property type="entry name" value="FTSW_RODA_SPOVE"/>
    <property type="match status" value="1"/>
</dbReference>
<comment type="catalytic activity">
    <reaction evidence="15">
        <text>[GlcNAc-(1-&gt;4)-Mur2Ac(oyl-L-Ala-gamma-D-Glu-L-Lys-D-Ala-D-Ala)](n)-di-trans,octa-cis-undecaprenyl diphosphate + beta-D-GlcNAc-(1-&gt;4)-Mur2Ac(oyl-L-Ala-gamma-D-Glu-L-Lys-D-Ala-D-Ala)-di-trans,octa-cis-undecaprenyl diphosphate = [GlcNAc-(1-&gt;4)-Mur2Ac(oyl-L-Ala-gamma-D-Glu-L-Lys-D-Ala-D-Ala)](n+1)-di-trans,octa-cis-undecaprenyl diphosphate + di-trans,octa-cis-undecaprenyl diphosphate + H(+)</text>
        <dbReference type="Rhea" id="RHEA:23708"/>
        <dbReference type="Rhea" id="RHEA-COMP:9602"/>
        <dbReference type="Rhea" id="RHEA-COMP:9603"/>
        <dbReference type="ChEBI" id="CHEBI:15378"/>
        <dbReference type="ChEBI" id="CHEBI:58405"/>
        <dbReference type="ChEBI" id="CHEBI:60033"/>
        <dbReference type="ChEBI" id="CHEBI:78435"/>
        <dbReference type="EC" id="2.4.99.28"/>
    </reaction>
</comment>
<comment type="function">
    <text evidence="16">Peptidoglycan polymerase that is essential for cell division.</text>
</comment>
<dbReference type="AlphaFoldDB" id="A0A927CS36"/>
<reference evidence="18" key="1">
    <citation type="submission" date="2020-09" db="EMBL/GenBank/DDBJ databases">
        <title>Bacillus faecalis sp. nov., a moderately halophilic bacterium isolated from cow faeces.</title>
        <authorList>
            <person name="Jiang L."/>
            <person name="Lee J."/>
        </authorList>
    </citation>
    <scope>NUCLEOTIDE SEQUENCE</scope>
    <source>
        <strain evidence="18">AGMB 02131</strain>
    </source>
</reference>
<dbReference type="EMBL" id="JACXSI010000001">
    <property type="protein sequence ID" value="MBD3106862.1"/>
    <property type="molecule type" value="Genomic_DNA"/>
</dbReference>
<feature type="transmembrane region" description="Helical" evidence="17">
    <location>
        <begin position="113"/>
        <end position="132"/>
    </location>
</feature>
<evidence type="ECO:0000256" key="9">
    <source>
        <dbReference type="ARBA" id="ARBA00032370"/>
    </source>
</evidence>
<keyword evidence="6" id="KW-0573">Peptidoglycan synthesis</keyword>
<dbReference type="PANTHER" id="PTHR30474:SF2">
    <property type="entry name" value="PEPTIDOGLYCAN GLYCOSYLTRANSFERASE FTSW-RELATED"/>
    <property type="match status" value="1"/>
</dbReference>
<name>A0A927CS36_9BACI</name>